<organism evidence="2">
    <name type="scientific">marine metagenome</name>
    <dbReference type="NCBI Taxonomy" id="408172"/>
    <lineage>
        <taxon>unclassified sequences</taxon>
        <taxon>metagenomes</taxon>
        <taxon>ecological metagenomes</taxon>
    </lineage>
</organism>
<gene>
    <name evidence="2" type="ORF">METZ01_LOCUS516085</name>
</gene>
<accession>A0A383F2L4</accession>
<sequence length="69" mass="7711">MEHNKKILLIITGGIAAYKSLELIRGFKEKDCDVTCVLTKSGSEFVTPLSIESLSENKVYTDLFNLTDE</sequence>
<proteinExistence type="predicted"/>
<dbReference type="AlphaFoldDB" id="A0A383F2L4"/>
<feature type="domain" description="Flavoprotein" evidence="1">
    <location>
        <begin position="5"/>
        <end position="53"/>
    </location>
</feature>
<dbReference type="GO" id="GO:0003824">
    <property type="term" value="F:catalytic activity"/>
    <property type="evidence" value="ECO:0007669"/>
    <property type="project" value="InterPro"/>
</dbReference>
<evidence type="ECO:0000313" key="2">
    <source>
        <dbReference type="EMBL" id="SVE63231.1"/>
    </source>
</evidence>
<reference evidence="2" key="1">
    <citation type="submission" date="2018-05" db="EMBL/GenBank/DDBJ databases">
        <authorList>
            <person name="Lanie J.A."/>
            <person name="Ng W.-L."/>
            <person name="Kazmierczak K.M."/>
            <person name="Andrzejewski T.M."/>
            <person name="Davidsen T.M."/>
            <person name="Wayne K.J."/>
            <person name="Tettelin H."/>
            <person name="Glass J.I."/>
            <person name="Rusch D."/>
            <person name="Podicherti R."/>
            <person name="Tsui H.-C.T."/>
            <person name="Winkler M.E."/>
        </authorList>
    </citation>
    <scope>NUCLEOTIDE SEQUENCE</scope>
</reference>
<dbReference type="SUPFAM" id="SSF52507">
    <property type="entry name" value="Homo-oligomeric flavin-containing Cys decarboxylases, HFCD"/>
    <property type="match status" value="1"/>
</dbReference>
<dbReference type="InterPro" id="IPR003382">
    <property type="entry name" value="Flavoprotein"/>
</dbReference>
<protein>
    <recommendedName>
        <fullName evidence="1">Flavoprotein domain-containing protein</fullName>
    </recommendedName>
</protein>
<dbReference type="InterPro" id="IPR036551">
    <property type="entry name" value="Flavin_trans-like"/>
</dbReference>
<dbReference type="Gene3D" id="3.40.50.1950">
    <property type="entry name" value="Flavin prenyltransferase-like"/>
    <property type="match status" value="1"/>
</dbReference>
<dbReference type="Pfam" id="PF02441">
    <property type="entry name" value="Flavoprotein"/>
    <property type="match status" value="1"/>
</dbReference>
<feature type="non-terminal residue" evidence="2">
    <location>
        <position position="69"/>
    </location>
</feature>
<dbReference type="EMBL" id="UINC01230913">
    <property type="protein sequence ID" value="SVE63231.1"/>
    <property type="molecule type" value="Genomic_DNA"/>
</dbReference>
<evidence type="ECO:0000259" key="1">
    <source>
        <dbReference type="Pfam" id="PF02441"/>
    </source>
</evidence>
<name>A0A383F2L4_9ZZZZ</name>